<keyword evidence="3" id="KW-1185">Reference proteome</keyword>
<feature type="region of interest" description="Disordered" evidence="1">
    <location>
        <begin position="32"/>
        <end position="102"/>
    </location>
</feature>
<proteinExistence type="predicted"/>
<comment type="caution">
    <text evidence="2">The sequence shown here is derived from an EMBL/GenBank/DDBJ whole genome shotgun (WGS) entry which is preliminary data.</text>
</comment>
<gene>
    <name evidence="2" type="ORF">MAIT1_01156</name>
</gene>
<sequence>MRQFQRVVRAVPHTQATAQTGAEELLFRQRPGRADSAGGQRLGAAGAVQRQRRRSQRHACGAAGGVQQKLPTGDARSRIAGAAAHATFPSPDSRIPACRTRK</sequence>
<evidence type="ECO:0000313" key="3">
    <source>
        <dbReference type="Proteomes" id="UP000194003"/>
    </source>
</evidence>
<dbReference type="EMBL" id="LVJN01000016">
    <property type="protein sequence ID" value="OSM06182.1"/>
    <property type="molecule type" value="Genomic_DNA"/>
</dbReference>
<feature type="compositionally biased region" description="Low complexity" evidence="1">
    <location>
        <begin position="37"/>
        <end position="49"/>
    </location>
</feature>
<dbReference type="Proteomes" id="UP000194003">
    <property type="component" value="Unassembled WGS sequence"/>
</dbReference>
<reference evidence="2 3" key="1">
    <citation type="journal article" date="2016" name="BMC Genomics">
        <title>Combined genomic and structural analyses of a cultured magnetotactic bacterium reveals its niche adaptation to a dynamic environment.</title>
        <authorList>
            <person name="Araujo A.C."/>
            <person name="Morillo V."/>
            <person name="Cypriano J."/>
            <person name="Teixeira L.C."/>
            <person name="Leao P."/>
            <person name="Lyra S."/>
            <person name="Almeida L.G."/>
            <person name="Bazylinski D.A."/>
            <person name="Vasconcellos A.T."/>
            <person name="Abreu F."/>
            <person name="Lins U."/>
        </authorList>
    </citation>
    <scope>NUCLEOTIDE SEQUENCE [LARGE SCALE GENOMIC DNA]</scope>
    <source>
        <strain evidence="2 3">IT-1</strain>
    </source>
</reference>
<dbReference type="STRING" id="1434232.MAIT1_01156"/>
<name>A0A1Y2K842_9PROT</name>
<dbReference type="AlphaFoldDB" id="A0A1Y2K842"/>
<evidence type="ECO:0000313" key="2">
    <source>
        <dbReference type="EMBL" id="OSM06182.1"/>
    </source>
</evidence>
<protein>
    <submittedName>
        <fullName evidence="2">Uncharacterized protein</fullName>
    </submittedName>
</protein>
<organism evidence="2 3">
    <name type="scientific">Magnetofaba australis IT-1</name>
    <dbReference type="NCBI Taxonomy" id="1434232"/>
    <lineage>
        <taxon>Bacteria</taxon>
        <taxon>Pseudomonadati</taxon>
        <taxon>Pseudomonadota</taxon>
        <taxon>Magnetococcia</taxon>
        <taxon>Magnetococcales</taxon>
        <taxon>Magnetococcaceae</taxon>
        <taxon>Magnetofaba</taxon>
    </lineage>
</organism>
<evidence type="ECO:0000256" key="1">
    <source>
        <dbReference type="SAM" id="MobiDB-lite"/>
    </source>
</evidence>
<accession>A0A1Y2K842</accession>